<dbReference type="Pfam" id="PF00096">
    <property type="entry name" value="zf-C2H2"/>
    <property type="match status" value="1"/>
</dbReference>
<keyword evidence="7" id="KW-1185">Reference proteome</keyword>
<dbReference type="GO" id="GO:0000981">
    <property type="term" value="F:DNA-binding transcription factor activity, RNA polymerase II-specific"/>
    <property type="evidence" value="ECO:0007669"/>
    <property type="project" value="TreeGrafter"/>
</dbReference>
<dbReference type="InterPro" id="IPR036236">
    <property type="entry name" value="Znf_C2H2_sf"/>
</dbReference>
<dbReference type="SMART" id="SM00355">
    <property type="entry name" value="ZnF_C2H2"/>
    <property type="match status" value="2"/>
</dbReference>
<accession>A0A1F5L061</accession>
<keyword evidence="2 4" id="KW-0863">Zinc-finger</keyword>
<dbReference type="PROSITE" id="PS00028">
    <property type="entry name" value="ZINC_FINGER_C2H2_1"/>
    <property type="match status" value="2"/>
</dbReference>
<feature type="non-terminal residue" evidence="6">
    <location>
        <position position="1"/>
    </location>
</feature>
<feature type="domain" description="C2H2-type" evidence="5">
    <location>
        <begin position="211"/>
        <end position="241"/>
    </location>
</feature>
<name>A0A1F5L061_PENAI</name>
<dbReference type="STRING" id="1835702.A0A1F5L061"/>
<evidence type="ECO:0000256" key="3">
    <source>
        <dbReference type="ARBA" id="ARBA00022833"/>
    </source>
</evidence>
<protein>
    <recommendedName>
        <fullName evidence="5">C2H2-type domain-containing protein</fullName>
    </recommendedName>
</protein>
<dbReference type="PANTHER" id="PTHR23235:SF120">
    <property type="entry name" value="KRUPPEL-LIKE FACTOR 15"/>
    <property type="match status" value="1"/>
</dbReference>
<proteinExistence type="predicted"/>
<dbReference type="EMBL" id="LXJU01000160">
    <property type="protein sequence ID" value="OGE46628.1"/>
    <property type="molecule type" value="Genomic_DNA"/>
</dbReference>
<gene>
    <name evidence="6" type="ORF">PENARI_c160G01172</name>
</gene>
<evidence type="ECO:0000313" key="6">
    <source>
        <dbReference type="EMBL" id="OGE46628.1"/>
    </source>
</evidence>
<dbReference type="Proteomes" id="UP000177622">
    <property type="component" value="Unassembled WGS sequence"/>
</dbReference>
<keyword evidence="1" id="KW-0479">Metal-binding</keyword>
<dbReference type="GO" id="GO:0008270">
    <property type="term" value="F:zinc ion binding"/>
    <property type="evidence" value="ECO:0007669"/>
    <property type="project" value="UniProtKB-KW"/>
</dbReference>
<organism evidence="6 7">
    <name type="scientific">Penicillium arizonense</name>
    <dbReference type="NCBI Taxonomy" id="1835702"/>
    <lineage>
        <taxon>Eukaryota</taxon>
        <taxon>Fungi</taxon>
        <taxon>Dikarya</taxon>
        <taxon>Ascomycota</taxon>
        <taxon>Pezizomycotina</taxon>
        <taxon>Eurotiomycetes</taxon>
        <taxon>Eurotiomycetidae</taxon>
        <taxon>Eurotiales</taxon>
        <taxon>Aspergillaceae</taxon>
        <taxon>Penicillium</taxon>
    </lineage>
</organism>
<evidence type="ECO:0000313" key="7">
    <source>
        <dbReference type="Proteomes" id="UP000177622"/>
    </source>
</evidence>
<dbReference type="PROSITE" id="PS50157">
    <property type="entry name" value="ZINC_FINGER_C2H2_2"/>
    <property type="match status" value="2"/>
</dbReference>
<dbReference type="GO" id="GO:0000978">
    <property type="term" value="F:RNA polymerase II cis-regulatory region sequence-specific DNA binding"/>
    <property type="evidence" value="ECO:0007669"/>
    <property type="project" value="TreeGrafter"/>
</dbReference>
<dbReference type="GeneID" id="34582780"/>
<dbReference type="PANTHER" id="PTHR23235">
    <property type="entry name" value="KRUEPPEL-LIKE TRANSCRIPTION FACTOR"/>
    <property type="match status" value="1"/>
</dbReference>
<keyword evidence="3" id="KW-0862">Zinc</keyword>
<comment type="caution">
    <text evidence="6">The sequence shown here is derived from an EMBL/GenBank/DDBJ whole genome shotgun (WGS) entry which is preliminary data.</text>
</comment>
<dbReference type="AlphaFoldDB" id="A0A1F5L061"/>
<dbReference type="Gene3D" id="3.30.160.60">
    <property type="entry name" value="Classic Zinc Finger"/>
    <property type="match status" value="2"/>
</dbReference>
<dbReference type="InterPro" id="IPR013087">
    <property type="entry name" value="Znf_C2H2_type"/>
</dbReference>
<evidence type="ECO:0000256" key="2">
    <source>
        <dbReference type="ARBA" id="ARBA00022771"/>
    </source>
</evidence>
<evidence type="ECO:0000256" key="4">
    <source>
        <dbReference type="PROSITE-ProRule" id="PRU00042"/>
    </source>
</evidence>
<dbReference type="RefSeq" id="XP_022482096.1">
    <property type="nucleotide sequence ID" value="XM_022638046.1"/>
</dbReference>
<reference evidence="6 7" key="1">
    <citation type="journal article" date="2016" name="Sci. Rep.">
        <title>Penicillium arizonense, a new, genome sequenced fungal species, reveals a high chemical diversity in secreted metabolites.</title>
        <authorList>
            <person name="Grijseels S."/>
            <person name="Nielsen J.C."/>
            <person name="Randelovic M."/>
            <person name="Nielsen J."/>
            <person name="Nielsen K.F."/>
            <person name="Workman M."/>
            <person name="Frisvad J.C."/>
        </authorList>
    </citation>
    <scope>NUCLEOTIDE SEQUENCE [LARGE SCALE GENOMIC DNA]</scope>
    <source>
        <strain evidence="6 7">CBS 141311</strain>
    </source>
</reference>
<evidence type="ECO:0000256" key="1">
    <source>
        <dbReference type="ARBA" id="ARBA00022723"/>
    </source>
</evidence>
<evidence type="ECO:0000259" key="5">
    <source>
        <dbReference type="PROSITE" id="PS50157"/>
    </source>
</evidence>
<dbReference type="OrthoDB" id="654211at2759"/>
<feature type="domain" description="C2H2-type" evidence="5">
    <location>
        <begin position="181"/>
        <end position="210"/>
    </location>
</feature>
<dbReference type="SUPFAM" id="SSF57667">
    <property type="entry name" value="beta-beta-alpha zinc fingers"/>
    <property type="match status" value="1"/>
</dbReference>
<sequence>HDDTKFSTVKLPTAATNPFHYLDSQVLPSWSNLDDSIWKANRTDAASLQCDNRAEHGVIQVYYCSRGSHHHTPIPLRDHGIPSLYLSQTISPALVFPNTLKTTPEPLNFTANLGAAAEVCPIPADTGISPWFLDQPPGHSQIDKSACVNDLSLPDCHVYDKKPDHKPEVKDQEFDLHKRKFKCSIIGCRMGFKRQDHLERHTRSHSKEKPYVCWVPGCHRGFSRRDNLKVHCTKTHARPGGRNRYVATLDETSPDYDPDFRGQLSFDGRPL</sequence>